<reference evidence="1 2" key="1">
    <citation type="submission" date="2020-04" db="EMBL/GenBank/DDBJ databases">
        <authorList>
            <person name="De Canck E."/>
        </authorList>
    </citation>
    <scope>NUCLEOTIDE SEQUENCE [LARGE SCALE GENOMIC DNA]</scope>
    <source>
        <strain evidence="1 2">LMG 27177</strain>
    </source>
</reference>
<proteinExistence type="predicted"/>
<accession>A0A6J5GW50</accession>
<keyword evidence="2" id="KW-1185">Reference proteome</keyword>
<dbReference type="EMBL" id="CADIKI010000024">
    <property type="protein sequence ID" value="CAB3807309.1"/>
    <property type="molecule type" value="Genomic_DNA"/>
</dbReference>
<organism evidence="1 2">
    <name type="scientific">Paraburkholderia fynbosensis</name>
    <dbReference type="NCBI Taxonomy" id="1200993"/>
    <lineage>
        <taxon>Bacteria</taxon>
        <taxon>Pseudomonadati</taxon>
        <taxon>Pseudomonadota</taxon>
        <taxon>Betaproteobacteria</taxon>
        <taxon>Burkholderiales</taxon>
        <taxon>Burkholderiaceae</taxon>
        <taxon>Paraburkholderia</taxon>
    </lineage>
</organism>
<dbReference type="AlphaFoldDB" id="A0A6J5GW50"/>
<gene>
    <name evidence="1" type="ORF">LMG27177_06306</name>
</gene>
<name>A0A6J5GW50_9BURK</name>
<protein>
    <submittedName>
        <fullName evidence="1">Uncharacterized protein</fullName>
    </submittedName>
</protein>
<dbReference type="Proteomes" id="UP000494252">
    <property type="component" value="Unassembled WGS sequence"/>
</dbReference>
<evidence type="ECO:0000313" key="1">
    <source>
        <dbReference type="EMBL" id="CAB3807309.1"/>
    </source>
</evidence>
<evidence type="ECO:0000313" key="2">
    <source>
        <dbReference type="Proteomes" id="UP000494252"/>
    </source>
</evidence>
<sequence>MKRTHCAADRTERFQAPRRWHERAATGPRLSRVTSVRPCAVYFSCLKFVAVGQQAAVPAFAVLSPFLAHYLPAPCDATQLIASVPVFASGLTAAVWNSCAPHFHSAR</sequence>